<keyword evidence="3" id="KW-1185">Reference proteome</keyword>
<feature type="non-terminal residue" evidence="2">
    <location>
        <position position="1"/>
    </location>
</feature>
<sequence length="214" mass="24492">PKPKPKPNQNQLKLKAKEKDKDKTKAKTMKEKKPKKQDNVAANETKKWKSLDEMLQHMLNDTSQPQDNNAETTTNTKMNGGGGGGGGEQHKLLKKINDNRDNARDKNKEKERENESKIPRSPTLSAKSRSSMHSRSHLIRAGDDYNRWDTSSVASTNWSNYRELFLNTKRKILKAEVLGFNGKCTDFEPFKWASHMVDLYGMSIYRVQCPIKIT</sequence>
<dbReference type="EMBL" id="ASPP01043348">
    <property type="protein sequence ID" value="ETN99648.1"/>
    <property type="molecule type" value="Genomic_DNA"/>
</dbReference>
<evidence type="ECO:0000256" key="1">
    <source>
        <dbReference type="SAM" id="MobiDB-lite"/>
    </source>
</evidence>
<protein>
    <submittedName>
        <fullName evidence="2">Uncharacterized protein</fullName>
    </submittedName>
</protein>
<feature type="compositionally biased region" description="Basic and acidic residues" evidence="1">
    <location>
        <begin position="88"/>
        <end position="118"/>
    </location>
</feature>
<evidence type="ECO:0000313" key="2">
    <source>
        <dbReference type="EMBL" id="ETN99648.1"/>
    </source>
</evidence>
<reference evidence="2 3" key="1">
    <citation type="journal article" date="2013" name="Curr. Biol.">
        <title>The Genome of the Foraminiferan Reticulomyxa filosa.</title>
        <authorList>
            <person name="Glockner G."/>
            <person name="Hulsmann N."/>
            <person name="Schleicher M."/>
            <person name="Noegel A.A."/>
            <person name="Eichinger L."/>
            <person name="Gallinger C."/>
            <person name="Pawlowski J."/>
            <person name="Sierra R."/>
            <person name="Euteneuer U."/>
            <person name="Pillet L."/>
            <person name="Moustafa A."/>
            <person name="Platzer M."/>
            <person name="Groth M."/>
            <person name="Szafranski K."/>
            <person name="Schliwa M."/>
        </authorList>
    </citation>
    <scope>NUCLEOTIDE SEQUENCE [LARGE SCALE GENOMIC DNA]</scope>
</reference>
<organism evidence="2 3">
    <name type="scientific">Reticulomyxa filosa</name>
    <dbReference type="NCBI Taxonomy" id="46433"/>
    <lineage>
        <taxon>Eukaryota</taxon>
        <taxon>Sar</taxon>
        <taxon>Rhizaria</taxon>
        <taxon>Retaria</taxon>
        <taxon>Foraminifera</taxon>
        <taxon>Monothalamids</taxon>
        <taxon>Reticulomyxidae</taxon>
        <taxon>Reticulomyxa</taxon>
    </lineage>
</organism>
<feature type="compositionally biased region" description="Basic and acidic residues" evidence="1">
    <location>
        <begin position="15"/>
        <end position="31"/>
    </location>
</feature>
<dbReference type="Proteomes" id="UP000023152">
    <property type="component" value="Unassembled WGS sequence"/>
</dbReference>
<proteinExistence type="predicted"/>
<feature type="compositionally biased region" description="Basic and acidic residues" evidence="1">
    <location>
        <begin position="44"/>
        <end position="55"/>
    </location>
</feature>
<comment type="caution">
    <text evidence="2">The sequence shown here is derived from an EMBL/GenBank/DDBJ whole genome shotgun (WGS) entry which is preliminary data.</text>
</comment>
<gene>
    <name evidence="2" type="ORF">RFI_37822</name>
</gene>
<feature type="region of interest" description="Disordered" evidence="1">
    <location>
        <begin position="1"/>
        <end position="136"/>
    </location>
</feature>
<name>X6LDM1_RETFI</name>
<dbReference type="AlphaFoldDB" id="X6LDM1"/>
<feature type="compositionally biased region" description="Polar residues" evidence="1">
    <location>
        <begin position="59"/>
        <end position="78"/>
    </location>
</feature>
<evidence type="ECO:0000313" key="3">
    <source>
        <dbReference type="Proteomes" id="UP000023152"/>
    </source>
</evidence>
<accession>X6LDM1</accession>